<protein>
    <recommendedName>
        <fullName evidence="4">Homeobox domain-containing protein</fullName>
    </recommendedName>
</protein>
<feature type="region of interest" description="Disordered" evidence="3">
    <location>
        <begin position="35"/>
        <end position="88"/>
    </location>
</feature>
<evidence type="ECO:0000256" key="1">
    <source>
        <dbReference type="ARBA" id="ARBA00004123"/>
    </source>
</evidence>
<dbReference type="AlphaFoldDB" id="A0A1B0CFA4"/>
<dbReference type="GO" id="GO:0000981">
    <property type="term" value="F:DNA-binding transcription factor activity, RNA polymerase II-specific"/>
    <property type="evidence" value="ECO:0007669"/>
    <property type="project" value="TreeGrafter"/>
</dbReference>
<keyword evidence="2" id="KW-0238">DNA-binding</keyword>
<dbReference type="VEuPathDB" id="VectorBase:LLONM1_005995"/>
<proteinExistence type="predicted"/>
<comment type="subcellular location">
    <subcellularLocation>
        <location evidence="1 2">Nucleus</location>
    </subcellularLocation>
</comment>
<dbReference type="Gene3D" id="1.10.10.60">
    <property type="entry name" value="Homeodomain-like"/>
    <property type="match status" value="1"/>
</dbReference>
<evidence type="ECO:0000259" key="4">
    <source>
        <dbReference type="Pfam" id="PF00046"/>
    </source>
</evidence>
<dbReference type="Proteomes" id="UP000092461">
    <property type="component" value="Unassembled WGS sequence"/>
</dbReference>
<dbReference type="EnsemblMetazoa" id="LLOJ003025-RA">
    <property type="protein sequence ID" value="LLOJ003025-PA"/>
    <property type="gene ID" value="LLOJ003025"/>
</dbReference>
<dbReference type="EMBL" id="AJWK01009866">
    <property type="status" value="NOT_ANNOTATED_CDS"/>
    <property type="molecule type" value="Genomic_DNA"/>
</dbReference>
<sequence length="125" mass="14194">MMMSTSQLALRPSQNSPIPISRPRAVYSIDQILGTHPHRKNNDQENLMKGDPSKLERDSLSNGQDNEDDMPIIGDMDGPDMDSNDLSGRLGNRLERAFEKTQYPDVFTREELARHLDLSEARVQK</sequence>
<organism evidence="5 6">
    <name type="scientific">Lutzomyia longipalpis</name>
    <name type="common">Sand fly</name>
    <dbReference type="NCBI Taxonomy" id="7200"/>
    <lineage>
        <taxon>Eukaryota</taxon>
        <taxon>Metazoa</taxon>
        <taxon>Ecdysozoa</taxon>
        <taxon>Arthropoda</taxon>
        <taxon>Hexapoda</taxon>
        <taxon>Insecta</taxon>
        <taxon>Pterygota</taxon>
        <taxon>Neoptera</taxon>
        <taxon>Endopterygota</taxon>
        <taxon>Diptera</taxon>
        <taxon>Nematocera</taxon>
        <taxon>Psychodoidea</taxon>
        <taxon>Psychodidae</taxon>
        <taxon>Lutzomyia</taxon>
        <taxon>Lutzomyia</taxon>
    </lineage>
</organism>
<feature type="region of interest" description="Disordered" evidence="3">
    <location>
        <begin position="1"/>
        <end position="22"/>
    </location>
</feature>
<dbReference type="Pfam" id="PF00046">
    <property type="entry name" value="Homeodomain"/>
    <property type="match status" value="1"/>
</dbReference>
<evidence type="ECO:0000256" key="2">
    <source>
        <dbReference type="RuleBase" id="RU000682"/>
    </source>
</evidence>
<keyword evidence="6" id="KW-1185">Reference proteome</keyword>
<dbReference type="CDD" id="cd00086">
    <property type="entry name" value="homeodomain"/>
    <property type="match status" value="1"/>
</dbReference>
<dbReference type="InterPro" id="IPR001356">
    <property type="entry name" value="HD"/>
</dbReference>
<dbReference type="PANTHER" id="PTHR24329">
    <property type="entry name" value="HOMEOBOX PROTEIN ARISTALESS"/>
    <property type="match status" value="1"/>
</dbReference>
<feature type="compositionally biased region" description="Polar residues" evidence="3">
    <location>
        <begin position="1"/>
        <end position="18"/>
    </location>
</feature>
<evidence type="ECO:0000313" key="5">
    <source>
        <dbReference type="EnsemblMetazoa" id="LLOJ003025-PA"/>
    </source>
</evidence>
<dbReference type="InterPro" id="IPR009057">
    <property type="entry name" value="Homeodomain-like_sf"/>
</dbReference>
<name>A0A1B0CFA4_LUTLO</name>
<dbReference type="VEuPathDB" id="VectorBase:LLOJ003025"/>
<dbReference type="EMBL" id="AJWK01009867">
    <property type="status" value="NOT_ANNOTATED_CDS"/>
    <property type="molecule type" value="Genomic_DNA"/>
</dbReference>
<keyword evidence="2" id="KW-0371">Homeobox</keyword>
<dbReference type="PANTHER" id="PTHR24329:SF543">
    <property type="entry name" value="FI01017P-RELATED"/>
    <property type="match status" value="1"/>
</dbReference>
<feature type="compositionally biased region" description="Basic and acidic residues" evidence="3">
    <location>
        <begin position="40"/>
        <end position="59"/>
    </location>
</feature>
<dbReference type="SUPFAM" id="SSF46689">
    <property type="entry name" value="Homeodomain-like"/>
    <property type="match status" value="1"/>
</dbReference>
<dbReference type="EMBL" id="AJWK01009868">
    <property type="status" value="NOT_ANNOTATED_CDS"/>
    <property type="molecule type" value="Genomic_DNA"/>
</dbReference>
<evidence type="ECO:0000313" key="6">
    <source>
        <dbReference type="Proteomes" id="UP000092461"/>
    </source>
</evidence>
<dbReference type="GO" id="GO:0005634">
    <property type="term" value="C:nucleus"/>
    <property type="evidence" value="ECO:0007669"/>
    <property type="project" value="UniProtKB-SubCell"/>
</dbReference>
<dbReference type="GO" id="GO:0000977">
    <property type="term" value="F:RNA polymerase II transcription regulatory region sequence-specific DNA binding"/>
    <property type="evidence" value="ECO:0007669"/>
    <property type="project" value="TreeGrafter"/>
</dbReference>
<keyword evidence="2" id="KW-0539">Nucleus</keyword>
<accession>A0A1B0CFA4</accession>
<evidence type="ECO:0000256" key="3">
    <source>
        <dbReference type="SAM" id="MobiDB-lite"/>
    </source>
</evidence>
<dbReference type="InterPro" id="IPR050649">
    <property type="entry name" value="Paired_Homeobox_TFs"/>
</dbReference>
<feature type="domain" description="Homeobox" evidence="4">
    <location>
        <begin position="93"/>
        <end position="124"/>
    </location>
</feature>
<reference evidence="5" key="1">
    <citation type="submission" date="2020-05" db="UniProtKB">
        <authorList>
            <consortium name="EnsemblMetazoa"/>
        </authorList>
    </citation>
    <scope>IDENTIFICATION</scope>
    <source>
        <strain evidence="5">Jacobina</strain>
    </source>
</reference>